<sequence length="94" mass="10816">MIHKEQRKKLKEVLGYHYTKDVLKILKAKNITTRRGTVYGASMIRNVFTGLNENKEIEDAIMELFIQTQEDTKKTFEKRNQILGLAGSENNTSG</sequence>
<name>A0ABR7Q9M0_9FLAO</name>
<proteinExistence type="predicted"/>
<dbReference type="Proteomes" id="UP000619238">
    <property type="component" value="Unassembled WGS sequence"/>
</dbReference>
<protein>
    <recommendedName>
        <fullName evidence="3">Recombinase domain-containing protein</fullName>
    </recommendedName>
</protein>
<accession>A0ABR7Q9M0</accession>
<dbReference type="RefSeq" id="WP_187562309.1">
    <property type="nucleotide sequence ID" value="NZ_JACGWS010000006.1"/>
</dbReference>
<gene>
    <name evidence="1" type="ORF">H2O64_11280</name>
</gene>
<dbReference type="EMBL" id="JACGWS010000006">
    <property type="protein sequence ID" value="MBC8755259.1"/>
    <property type="molecule type" value="Genomic_DNA"/>
</dbReference>
<comment type="caution">
    <text evidence="1">The sequence shown here is derived from an EMBL/GenBank/DDBJ whole genome shotgun (WGS) entry which is preliminary data.</text>
</comment>
<evidence type="ECO:0000313" key="1">
    <source>
        <dbReference type="EMBL" id="MBC8755259.1"/>
    </source>
</evidence>
<evidence type="ECO:0008006" key="3">
    <source>
        <dbReference type="Google" id="ProtNLM"/>
    </source>
</evidence>
<keyword evidence="2" id="KW-1185">Reference proteome</keyword>
<evidence type="ECO:0000313" key="2">
    <source>
        <dbReference type="Proteomes" id="UP000619238"/>
    </source>
</evidence>
<organism evidence="1 2">
    <name type="scientific">Kordia aestuariivivens</name>
    <dbReference type="NCBI Taxonomy" id="2759037"/>
    <lineage>
        <taxon>Bacteria</taxon>
        <taxon>Pseudomonadati</taxon>
        <taxon>Bacteroidota</taxon>
        <taxon>Flavobacteriia</taxon>
        <taxon>Flavobacteriales</taxon>
        <taxon>Flavobacteriaceae</taxon>
        <taxon>Kordia</taxon>
    </lineage>
</organism>
<reference evidence="1 2" key="1">
    <citation type="submission" date="2020-07" db="EMBL/GenBank/DDBJ databases">
        <title>Description of Kordia aestuariivivens sp. nov., isolated from a tidal flat.</title>
        <authorList>
            <person name="Park S."/>
            <person name="Yoon J.-H."/>
        </authorList>
    </citation>
    <scope>NUCLEOTIDE SEQUENCE [LARGE SCALE GENOMIC DNA]</scope>
    <source>
        <strain evidence="1 2">YSTF-M3</strain>
    </source>
</reference>